<name>X1BYP1_9ZZZZ</name>
<sequence>MKITHDKEGTIDLDTYYENNSDLFPPCEPSDKIDWLCISPYDAKETLYYIFRMLVLPGGIAAIIIFVVLFESYVNLITQLISFGLMYVGNLLIIIFYWEKRRANRFAIPESKVLKPGIFTLNPIKEPSLSIGFVGDMMMMRKYTLIFDNLIKDFFRDVDFIVGNLEGIVIDKKPHLT</sequence>
<dbReference type="AlphaFoldDB" id="X1BYP1"/>
<proteinExistence type="predicted"/>
<evidence type="ECO:0000256" key="1">
    <source>
        <dbReference type="SAM" id="Phobius"/>
    </source>
</evidence>
<keyword evidence="1" id="KW-0472">Membrane</keyword>
<dbReference type="EMBL" id="BART01010815">
    <property type="protein sequence ID" value="GAG77276.1"/>
    <property type="molecule type" value="Genomic_DNA"/>
</dbReference>
<feature type="transmembrane region" description="Helical" evidence="1">
    <location>
        <begin position="49"/>
        <end position="70"/>
    </location>
</feature>
<organism evidence="2">
    <name type="scientific">marine sediment metagenome</name>
    <dbReference type="NCBI Taxonomy" id="412755"/>
    <lineage>
        <taxon>unclassified sequences</taxon>
        <taxon>metagenomes</taxon>
        <taxon>ecological metagenomes</taxon>
    </lineage>
</organism>
<evidence type="ECO:0000313" key="2">
    <source>
        <dbReference type="EMBL" id="GAG77276.1"/>
    </source>
</evidence>
<reference evidence="2" key="1">
    <citation type="journal article" date="2014" name="Front. Microbiol.">
        <title>High frequency of phylogenetically diverse reductive dehalogenase-homologous genes in deep subseafloor sedimentary metagenomes.</title>
        <authorList>
            <person name="Kawai M."/>
            <person name="Futagami T."/>
            <person name="Toyoda A."/>
            <person name="Takaki Y."/>
            <person name="Nishi S."/>
            <person name="Hori S."/>
            <person name="Arai W."/>
            <person name="Tsubouchi T."/>
            <person name="Morono Y."/>
            <person name="Uchiyama I."/>
            <person name="Ito T."/>
            <person name="Fujiyama A."/>
            <person name="Inagaki F."/>
            <person name="Takami H."/>
        </authorList>
    </citation>
    <scope>NUCLEOTIDE SEQUENCE</scope>
    <source>
        <strain evidence="2">Expedition CK06-06</strain>
    </source>
</reference>
<keyword evidence="1" id="KW-0812">Transmembrane</keyword>
<gene>
    <name evidence="2" type="ORF">S01H4_23344</name>
</gene>
<keyword evidence="1" id="KW-1133">Transmembrane helix</keyword>
<protein>
    <submittedName>
        <fullName evidence="2">Uncharacterized protein</fullName>
    </submittedName>
</protein>
<comment type="caution">
    <text evidence="2">The sequence shown here is derived from an EMBL/GenBank/DDBJ whole genome shotgun (WGS) entry which is preliminary data.</text>
</comment>
<accession>X1BYP1</accession>
<feature type="non-terminal residue" evidence="2">
    <location>
        <position position="177"/>
    </location>
</feature>
<feature type="transmembrane region" description="Helical" evidence="1">
    <location>
        <begin position="76"/>
        <end position="98"/>
    </location>
</feature>